<feature type="domain" description="C-type lectin" evidence="2">
    <location>
        <begin position="84"/>
        <end position="198"/>
    </location>
</feature>
<dbReference type="SMART" id="SM00034">
    <property type="entry name" value="CLECT"/>
    <property type="match status" value="1"/>
</dbReference>
<dbReference type="InterPro" id="IPR016186">
    <property type="entry name" value="C-type_lectin-like/link_sf"/>
</dbReference>
<proteinExistence type="predicted"/>
<accession>A0AAN8KUV5</accession>
<reference evidence="3 4" key="1">
    <citation type="submission" date="2021-04" db="EMBL/GenBank/DDBJ databases">
        <authorList>
            <person name="De Guttry C."/>
            <person name="Zahm M."/>
            <person name="Klopp C."/>
            <person name="Cabau C."/>
            <person name="Louis A."/>
            <person name="Berthelot C."/>
            <person name="Parey E."/>
            <person name="Roest Crollius H."/>
            <person name="Montfort J."/>
            <person name="Robinson-Rechavi M."/>
            <person name="Bucao C."/>
            <person name="Bouchez O."/>
            <person name="Gislard M."/>
            <person name="Lluch J."/>
            <person name="Milhes M."/>
            <person name="Lampietro C."/>
            <person name="Lopez Roques C."/>
            <person name="Donnadieu C."/>
            <person name="Braasch I."/>
            <person name="Desvignes T."/>
            <person name="Postlethwait J."/>
            <person name="Bobe J."/>
            <person name="Wedekind C."/>
            <person name="Guiguen Y."/>
        </authorList>
    </citation>
    <scope>NUCLEOTIDE SEQUENCE [LARGE SCALE GENOMIC DNA]</scope>
    <source>
        <strain evidence="3">Cs_M1</strain>
        <tissue evidence="3">Blood</tissue>
    </source>
</reference>
<evidence type="ECO:0000313" key="4">
    <source>
        <dbReference type="Proteomes" id="UP001356427"/>
    </source>
</evidence>
<dbReference type="PANTHER" id="PTHR22803">
    <property type="entry name" value="MANNOSE, PHOSPHOLIPASE, LECTIN RECEPTOR RELATED"/>
    <property type="match status" value="1"/>
</dbReference>
<dbReference type="CDD" id="cd00037">
    <property type="entry name" value="CLECT"/>
    <property type="match status" value="1"/>
</dbReference>
<evidence type="ECO:0000313" key="3">
    <source>
        <dbReference type="EMBL" id="KAK6292645.1"/>
    </source>
</evidence>
<organism evidence="3 4">
    <name type="scientific">Coregonus suidteri</name>
    <dbReference type="NCBI Taxonomy" id="861788"/>
    <lineage>
        <taxon>Eukaryota</taxon>
        <taxon>Metazoa</taxon>
        <taxon>Chordata</taxon>
        <taxon>Craniata</taxon>
        <taxon>Vertebrata</taxon>
        <taxon>Euteleostomi</taxon>
        <taxon>Actinopterygii</taxon>
        <taxon>Neopterygii</taxon>
        <taxon>Teleostei</taxon>
        <taxon>Protacanthopterygii</taxon>
        <taxon>Salmoniformes</taxon>
        <taxon>Salmonidae</taxon>
        <taxon>Coregoninae</taxon>
        <taxon>Coregonus</taxon>
    </lineage>
</organism>
<feature type="transmembrane region" description="Helical" evidence="1">
    <location>
        <begin position="225"/>
        <end position="247"/>
    </location>
</feature>
<keyword evidence="1" id="KW-1133">Transmembrane helix</keyword>
<name>A0AAN8KUV5_9TELE</name>
<dbReference type="PROSITE" id="PS50041">
    <property type="entry name" value="C_TYPE_LECTIN_2"/>
    <property type="match status" value="1"/>
</dbReference>
<dbReference type="InterPro" id="IPR001304">
    <property type="entry name" value="C-type_lectin-like"/>
</dbReference>
<evidence type="ECO:0000256" key="1">
    <source>
        <dbReference type="SAM" id="Phobius"/>
    </source>
</evidence>
<keyword evidence="4" id="KW-1185">Reference proteome</keyword>
<dbReference type="Gene3D" id="3.10.100.10">
    <property type="entry name" value="Mannose-Binding Protein A, subunit A"/>
    <property type="match status" value="1"/>
</dbReference>
<dbReference type="Pfam" id="PF00059">
    <property type="entry name" value="Lectin_C"/>
    <property type="match status" value="1"/>
</dbReference>
<dbReference type="InterPro" id="IPR050111">
    <property type="entry name" value="C-type_lectin/snaclec_domain"/>
</dbReference>
<sequence length="286" mass="31910">MGGRINGRGLGEGPWTGRWVFLVSCRVWCHPMGNREEPDPCCSCLWPAATCVYCYLHLSKLTILPLCLSAAGDCPADGRTWVPFGQRCYHFVHGEEDVAKSYTIEAAKTICSGYELLSVQSAEENNFIINYSPQVWKGNIHVWLGMYYDSDDEAFKWQDETGLSFKNWGNSSSESEFIPMDTCVAMHSSTGEWEKVSCVEDPENGVVCETAEKAEKDRKPATSPLLSALVILSVVGIMGISAVFWFLHQKHQYGTVLTSFEYHPPFRSPSSDEACLVETEDVDDMA</sequence>
<dbReference type="Proteomes" id="UP001356427">
    <property type="component" value="Unassembled WGS sequence"/>
</dbReference>
<dbReference type="InterPro" id="IPR016187">
    <property type="entry name" value="CTDL_fold"/>
</dbReference>
<keyword evidence="1" id="KW-0472">Membrane</keyword>
<evidence type="ECO:0000259" key="2">
    <source>
        <dbReference type="PROSITE" id="PS50041"/>
    </source>
</evidence>
<keyword evidence="1" id="KW-0812">Transmembrane</keyword>
<dbReference type="EMBL" id="JAGTTL010000038">
    <property type="protein sequence ID" value="KAK6292645.1"/>
    <property type="molecule type" value="Genomic_DNA"/>
</dbReference>
<gene>
    <name evidence="3" type="ORF">J4Q44_G00372290</name>
</gene>
<protein>
    <recommendedName>
        <fullName evidence="2">C-type lectin domain-containing protein</fullName>
    </recommendedName>
</protein>
<dbReference type="SUPFAM" id="SSF56436">
    <property type="entry name" value="C-type lectin-like"/>
    <property type="match status" value="1"/>
</dbReference>
<dbReference type="AlphaFoldDB" id="A0AAN8KUV5"/>
<comment type="caution">
    <text evidence="3">The sequence shown here is derived from an EMBL/GenBank/DDBJ whole genome shotgun (WGS) entry which is preliminary data.</text>
</comment>